<feature type="repeat" description="TPR" evidence="5">
    <location>
        <begin position="76"/>
        <end position="109"/>
    </location>
</feature>
<feature type="transmembrane region" description="Helical" evidence="7">
    <location>
        <begin position="316"/>
        <end position="336"/>
    </location>
</feature>
<dbReference type="SMART" id="SM00028">
    <property type="entry name" value="TPR"/>
    <property type="match status" value="2"/>
</dbReference>
<name>A0A5A5TIK2_9CHLR</name>
<feature type="domain" description="Peptidase S54 rhomboid" evidence="8">
    <location>
        <begin position="249"/>
        <end position="391"/>
    </location>
</feature>
<keyword evidence="10" id="KW-1185">Reference proteome</keyword>
<evidence type="ECO:0000256" key="3">
    <source>
        <dbReference type="ARBA" id="ARBA00022989"/>
    </source>
</evidence>
<keyword evidence="5" id="KW-0802">TPR repeat</keyword>
<dbReference type="PANTHER" id="PTHR43731">
    <property type="entry name" value="RHOMBOID PROTEASE"/>
    <property type="match status" value="1"/>
</dbReference>
<keyword evidence="4 7" id="KW-0472">Membrane</keyword>
<dbReference type="InterPro" id="IPR019734">
    <property type="entry name" value="TPR_rpt"/>
</dbReference>
<evidence type="ECO:0000256" key="4">
    <source>
        <dbReference type="ARBA" id="ARBA00023136"/>
    </source>
</evidence>
<dbReference type="Gene3D" id="1.25.40.10">
    <property type="entry name" value="Tetratricopeptide repeat domain"/>
    <property type="match status" value="1"/>
</dbReference>
<evidence type="ECO:0000259" key="8">
    <source>
        <dbReference type="Pfam" id="PF01694"/>
    </source>
</evidence>
<dbReference type="EMBL" id="BIXY01000096">
    <property type="protein sequence ID" value="GCF11152.1"/>
    <property type="molecule type" value="Genomic_DNA"/>
</dbReference>
<comment type="caution">
    <text evidence="9">The sequence shown here is derived from an EMBL/GenBank/DDBJ whole genome shotgun (WGS) entry which is preliminary data.</text>
</comment>
<feature type="region of interest" description="Disordered" evidence="6">
    <location>
        <begin position="160"/>
        <end position="193"/>
    </location>
</feature>
<dbReference type="InterPro" id="IPR035952">
    <property type="entry name" value="Rhomboid-like_sf"/>
</dbReference>
<evidence type="ECO:0000313" key="10">
    <source>
        <dbReference type="Proteomes" id="UP000322530"/>
    </source>
</evidence>
<dbReference type="Gene3D" id="1.20.1540.10">
    <property type="entry name" value="Rhomboid-like"/>
    <property type="match status" value="1"/>
</dbReference>
<protein>
    <recommendedName>
        <fullName evidence="8">Peptidase S54 rhomboid domain-containing protein</fullName>
    </recommendedName>
</protein>
<evidence type="ECO:0000256" key="6">
    <source>
        <dbReference type="SAM" id="MobiDB-lite"/>
    </source>
</evidence>
<dbReference type="PROSITE" id="PS50005">
    <property type="entry name" value="TPR"/>
    <property type="match status" value="1"/>
</dbReference>
<dbReference type="RefSeq" id="WP_149403997.1">
    <property type="nucleotide sequence ID" value="NZ_BIXY01000096.1"/>
</dbReference>
<feature type="transmembrane region" description="Helical" evidence="7">
    <location>
        <begin position="370"/>
        <end position="390"/>
    </location>
</feature>
<dbReference type="OrthoDB" id="9813074at2"/>
<comment type="subcellular location">
    <subcellularLocation>
        <location evidence="1">Membrane</location>
        <topology evidence="1">Multi-pass membrane protein</topology>
    </subcellularLocation>
</comment>
<feature type="transmembrane region" description="Helical" evidence="7">
    <location>
        <begin position="343"/>
        <end position="364"/>
    </location>
</feature>
<dbReference type="SUPFAM" id="SSF144091">
    <property type="entry name" value="Rhomboid-like"/>
    <property type="match status" value="1"/>
</dbReference>
<dbReference type="InterPro" id="IPR011990">
    <property type="entry name" value="TPR-like_helical_dom_sf"/>
</dbReference>
<evidence type="ECO:0000256" key="2">
    <source>
        <dbReference type="ARBA" id="ARBA00022692"/>
    </source>
</evidence>
<proteinExistence type="predicted"/>
<feature type="transmembrane region" description="Helical" evidence="7">
    <location>
        <begin position="266"/>
        <end position="283"/>
    </location>
</feature>
<evidence type="ECO:0000256" key="7">
    <source>
        <dbReference type="SAM" id="Phobius"/>
    </source>
</evidence>
<dbReference type="GO" id="GO:0016020">
    <property type="term" value="C:membrane"/>
    <property type="evidence" value="ECO:0007669"/>
    <property type="project" value="UniProtKB-SubCell"/>
</dbReference>
<dbReference type="Pfam" id="PF01694">
    <property type="entry name" value="Rhomboid"/>
    <property type="match status" value="1"/>
</dbReference>
<feature type="transmembrane region" description="Helical" evidence="7">
    <location>
        <begin position="290"/>
        <end position="310"/>
    </location>
</feature>
<evidence type="ECO:0000256" key="5">
    <source>
        <dbReference type="PROSITE-ProRule" id="PRU00339"/>
    </source>
</evidence>
<dbReference type="Proteomes" id="UP000322530">
    <property type="component" value="Unassembled WGS sequence"/>
</dbReference>
<dbReference type="AlphaFoldDB" id="A0A5A5TIK2"/>
<evidence type="ECO:0000313" key="9">
    <source>
        <dbReference type="EMBL" id="GCF11152.1"/>
    </source>
</evidence>
<keyword evidence="3 7" id="KW-1133">Transmembrane helix</keyword>
<sequence length="400" mass="44283">MEAQTELQNYLEQGRQALGEGKGREAAIAYAHGAQLEPENPQVHLGLAEANLALGNYEVVQMACRRVQELQPNGGTEGWMAQALLELLNKQYERALKSTDKAIDLDPTIGYLHALRAYLLRANGQDYDASLARARATRLSYGGRFENCFPPLEPKKAAATSIPNLPPIPAQGTPTARQPERKQAQEQSWAQPSPLRRQMVRTRFTLSQYPTIVTTILIAINIVVYLLMLRFQNILIYGAQINNLVLSNGEYWRIFTAMFLHDPRDIAHIALNMLSLFFVGRAVEIFYGKWRYLVIYLLSGIIAGITFLLLDPNNAVVGASGAIFGVFGAVGVFYLMNRRALGAYGSGAIGQWVFWLAINLLFGLAPGSNIALWSHIGGLISGMIIAYLLLPRTRPGRKLV</sequence>
<gene>
    <name evidence="9" type="ORF">KDI_47160</name>
</gene>
<feature type="transmembrane region" description="Helical" evidence="7">
    <location>
        <begin position="206"/>
        <end position="228"/>
    </location>
</feature>
<dbReference type="PANTHER" id="PTHR43731:SF26">
    <property type="entry name" value="RHOMBOID-LIKE PROTEIN 10, CHLOROPLASTIC"/>
    <property type="match status" value="1"/>
</dbReference>
<dbReference type="InterPro" id="IPR022764">
    <property type="entry name" value="Peptidase_S54_rhomboid_dom"/>
</dbReference>
<keyword evidence="2 7" id="KW-0812">Transmembrane</keyword>
<dbReference type="InterPro" id="IPR050925">
    <property type="entry name" value="Rhomboid_protease_S54"/>
</dbReference>
<organism evidence="9 10">
    <name type="scientific">Dictyobacter arantiisoli</name>
    <dbReference type="NCBI Taxonomy" id="2014874"/>
    <lineage>
        <taxon>Bacteria</taxon>
        <taxon>Bacillati</taxon>
        <taxon>Chloroflexota</taxon>
        <taxon>Ktedonobacteria</taxon>
        <taxon>Ktedonobacterales</taxon>
        <taxon>Dictyobacteraceae</taxon>
        <taxon>Dictyobacter</taxon>
    </lineage>
</organism>
<dbReference type="GO" id="GO:0004252">
    <property type="term" value="F:serine-type endopeptidase activity"/>
    <property type="evidence" value="ECO:0007669"/>
    <property type="project" value="InterPro"/>
</dbReference>
<accession>A0A5A5TIK2</accession>
<reference evidence="9 10" key="1">
    <citation type="submission" date="2019-01" db="EMBL/GenBank/DDBJ databases">
        <title>Draft genome sequence of Dictyobacter sp. Uno17.</title>
        <authorList>
            <person name="Wang C.M."/>
            <person name="Zheng Y."/>
            <person name="Sakai Y."/>
            <person name="Abe K."/>
            <person name="Yokota A."/>
            <person name="Yabe S."/>
        </authorList>
    </citation>
    <scope>NUCLEOTIDE SEQUENCE [LARGE SCALE GENOMIC DNA]</scope>
    <source>
        <strain evidence="9 10">Uno17</strain>
    </source>
</reference>
<dbReference type="SUPFAM" id="SSF48452">
    <property type="entry name" value="TPR-like"/>
    <property type="match status" value="1"/>
</dbReference>
<evidence type="ECO:0000256" key="1">
    <source>
        <dbReference type="ARBA" id="ARBA00004141"/>
    </source>
</evidence>